<name>A0A0C1R0J7_9BACT</name>
<dbReference type="EMBL" id="JXBL01000001">
    <property type="protein sequence ID" value="KIE44001.1"/>
    <property type="molecule type" value="Genomic_DNA"/>
</dbReference>
<keyword evidence="3" id="KW-1185">Reference proteome</keyword>
<reference evidence="2 3" key="1">
    <citation type="submission" date="2015-01" db="EMBL/GenBank/DDBJ databases">
        <title>Genome sequence of the anaerobic bacterium Geobacter soli GSS01, a dissimilatory Fe(III) reducer from soil.</title>
        <authorList>
            <person name="Yang G."/>
            <person name="Zhou S."/>
        </authorList>
    </citation>
    <scope>NUCLEOTIDE SEQUENCE [LARGE SCALE GENOMIC DNA]</scope>
    <source>
        <strain evidence="2 3">GSS01</strain>
    </source>
</reference>
<dbReference type="Gene3D" id="3.30.700.10">
    <property type="entry name" value="Glycoprotein, Type 4 Pilin"/>
    <property type="match status" value="1"/>
</dbReference>
<sequence>MPTSRAGTCNNHGFTLMELVVVIAILALAAALVLPRLTPGDTAHLHRAAREFAATLRFIQDRAITAKTAYRMKLVPGESAIAIATILPDGTEGEPDDPILRRRLLPEGISIASIFTPRVGKRTAGEVVVTVGTAGFEEFTVFHLKAEGSDAVMTVMAYPSSGKVKVAEGYREDPL</sequence>
<dbReference type="RefSeq" id="WP_039647871.1">
    <property type="nucleotide sequence ID" value="NZ_JXBL01000001.1"/>
</dbReference>
<dbReference type="SUPFAM" id="SSF54523">
    <property type="entry name" value="Pili subunits"/>
    <property type="match status" value="1"/>
</dbReference>
<keyword evidence="1" id="KW-0812">Transmembrane</keyword>
<dbReference type="Proteomes" id="UP000031433">
    <property type="component" value="Unassembled WGS sequence"/>
</dbReference>
<comment type="caution">
    <text evidence="2">The sequence shown here is derived from an EMBL/GenBank/DDBJ whole genome shotgun (WGS) entry which is preliminary data.</text>
</comment>
<dbReference type="InterPro" id="IPR045584">
    <property type="entry name" value="Pilin-like"/>
</dbReference>
<protein>
    <submittedName>
        <fullName evidence="2">General secretion pathway protein GspH</fullName>
    </submittedName>
</protein>
<gene>
    <name evidence="2" type="ORF">SE37_15925</name>
</gene>
<organism evidence="2 3">
    <name type="scientific">Geobacter soli</name>
    <dbReference type="NCBI Taxonomy" id="1510391"/>
    <lineage>
        <taxon>Bacteria</taxon>
        <taxon>Pseudomonadati</taxon>
        <taxon>Thermodesulfobacteriota</taxon>
        <taxon>Desulfuromonadia</taxon>
        <taxon>Geobacterales</taxon>
        <taxon>Geobacteraceae</taxon>
        <taxon>Geobacter</taxon>
    </lineage>
</organism>
<dbReference type="Pfam" id="PF07963">
    <property type="entry name" value="N_methyl"/>
    <property type="match status" value="1"/>
</dbReference>
<proteinExistence type="predicted"/>
<dbReference type="NCBIfam" id="TIGR02532">
    <property type="entry name" value="IV_pilin_GFxxxE"/>
    <property type="match status" value="1"/>
</dbReference>
<dbReference type="InterPro" id="IPR012902">
    <property type="entry name" value="N_methyl_site"/>
</dbReference>
<keyword evidence="1" id="KW-1133">Transmembrane helix</keyword>
<accession>A0A0C1R0J7</accession>
<keyword evidence="1" id="KW-0472">Membrane</keyword>
<feature type="transmembrane region" description="Helical" evidence="1">
    <location>
        <begin position="12"/>
        <end position="34"/>
    </location>
</feature>
<evidence type="ECO:0000256" key="1">
    <source>
        <dbReference type="SAM" id="Phobius"/>
    </source>
</evidence>
<evidence type="ECO:0000313" key="2">
    <source>
        <dbReference type="EMBL" id="KIE44001.1"/>
    </source>
</evidence>
<evidence type="ECO:0000313" key="3">
    <source>
        <dbReference type="Proteomes" id="UP000031433"/>
    </source>
</evidence>
<dbReference type="AlphaFoldDB" id="A0A0C1R0J7"/>